<dbReference type="EMBL" id="LMWI01000002">
    <property type="protein sequence ID" value="KUJ45516.1"/>
    <property type="molecule type" value="Genomic_DNA"/>
</dbReference>
<evidence type="ECO:0000313" key="3">
    <source>
        <dbReference type="Proteomes" id="UP000053246"/>
    </source>
</evidence>
<feature type="transmembrane region" description="Helical" evidence="1">
    <location>
        <begin position="181"/>
        <end position="200"/>
    </location>
</feature>
<evidence type="ECO:0000313" key="2">
    <source>
        <dbReference type="EMBL" id="KUJ45516.1"/>
    </source>
</evidence>
<sequence>MIEPAADFDFDTWGVPSRTFLIIYLLATVVLIVGVLIFRRRTLTGRSAPPADQLGPQQVAYLTGGEDRAVWSSVSSLRSQGVLGVGPGGELTADGPLSTGATPLDQAVHYAASQRCSARQLRRTEWVTRALDQLRDGLSRHDLLVTPERRAALRLGALLLAAMVALGVARIVAGIANDRPVWYLVFIVGALAVLTTVLFVRVPRRTRAADAALRSLRQRNRHLAPASNPAYAVYGATGAAMAVALYGTASLWALDPTFAQQAEIQREAVTGGGGTVGGSCGGGSTAGASGCGSGDGGGGGCGGGGCGG</sequence>
<comment type="caution">
    <text evidence="2">The sequence shown here is derived from an EMBL/GenBank/DDBJ whole genome shotgun (WGS) entry which is preliminary data.</text>
</comment>
<proteinExistence type="predicted"/>
<keyword evidence="1" id="KW-0812">Transmembrane</keyword>
<gene>
    <name evidence="2" type="ORF">ADL17_20920</name>
</gene>
<dbReference type="InterPro" id="IPR026467">
    <property type="entry name" value="Ser/Gly_Cys_C_dom"/>
</dbReference>
<keyword evidence="3" id="KW-1185">Reference proteome</keyword>
<dbReference type="Proteomes" id="UP000053246">
    <property type="component" value="Unassembled WGS sequence"/>
</dbReference>
<keyword evidence="1" id="KW-0472">Membrane</keyword>
<dbReference type="RefSeq" id="WP_013734918.1">
    <property type="nucleotide sequence ID" value="NZ_LMWI01000002.1"/>
</dbReference>
<dbReference type="NCBIfam" id="TIGR04222">
    <property type="entry name" value="near_uncomplex"/>
    <property type="match status" value="1"/>
</dbReference>
<dbReference type="AlphaFoldDB" id="A0A9X0I258"/>
<name>A0A9X0I258_9ACTN</name>
<evidence type="ECO:0000256" key="1">
    <source>
        <dbReference type="SAM" id="Phobius"/>
    </source>
</evidence>
<dbReference type="OMA" id="ELYWIAL"/>
<feature type="transmembrane region" description="Helical" evidence="1">
    <location>
        <begin position="20"/>
        <end position="38"/>
    </location>
</feature>
<reference evidence="2 3" key="1">
    <citation type="submission" date="2015-10" db="EMBL/GenBank/DDBJ databases">
        <authorList>
            <person name="Ju K.-S."/>
            <person name="Doroghazi J.R."/>
            <person name="Metcalf W.W."/>
        </authorList>
    </citation>
    <scope>NUCLEOTIDE SEQUENCE [LARGE SCALE GENOMIC DNA]</scope>
    <source>
        <strain evidence="2 3">NRRL B-24793</strain>
    </source>
</reference>
<evidence type="ECO:0008006" key="4">
    <source>
        <dbReference type="Google" id="ProtNLM"/>
    </source>
</evidence>
<organism evidence="2 3">
    <name type="scientific">Micromonospora maris</name>
    <dbReference type="NCBI Taxonomy" id="1003110"/>
    <lineage>
        <taxon>Bacteria</taxon>
        <taxon>Bacillati</taxon>
        <taxon>Actinomycetota</taxon>
        <taxon>Actinomycetes</taxon>
        <taxon>Micromonosporales</taxon>
        <taxon>Micromonosporaceae</taxon>
        <taxon>Micromonospora</taxon>
    </lineage>
</organism>
<feature type="transmembrane region" description="Helical" evidence="1">
    <location>
        <begin position="155"/>
        <end position="175"/>
    </location>
</feature>
<protein>
    <recommendedName>
        <fullName evidence="4">TIGR04222 domain-containing membrane protein</fullName>
    </recommendedName>
</protein>
<keyword evidence="1" id="KW-1133">Transmembrane helix</keyword>
<accession>A0A9X0I258</accession>